<protein>
    <submittedName>
        <fullName evidence="1">Uncharacterized protein</fullName>
    </submittedName>
</protein>
<reference evidence="2" key="1">
    <citation type="journal article" date="2016" name="Front. Microbiol.">
        <title>Complete Genome Sequence of Clostridium estertheticum DSM 8809, a Microbe Identified in Spoiled Vacuum Packed Beef.</title>
        <authorList>
            <person name="Yu Z."/>
            <person name="Gunn L."/>
            <person name="Brennan E."/>
            <person name="Reid R."/>
            <person name="Wall P.G."/>
            <person name="Gaora O.P."/>
            <person name="Hurley D."/>
            <person name="Bolton D."/>
            <person name="Fanning S."/>
        </authorList>
    </citation>
    <scope>NUCLEOTIDE SEQUENCE [LARGE SCALE GENOMIC DNA]</scope>
    <source>
        <strain evidence="2">DSM 8809</strain>
    </source>
</reference>
<evidence type="ECO:0000313" key="2">
    <source>
        <dbReference type="Proteomes" id="UP000182569"/>
    </source>
</evidence>
<dbReference type="KEGG" id="ceu:A7L45_09785"/>
<dbReference type="OrthoDB" id="1935172at2"/>
<proteinExistence type="predicted"/>
<keyword evidence="2" id="KW-1185">Reference proteome</keyword>
<dbReference type="EMBL" id="CP015756">
    <property type="protein sequence ID" value="APC40333.1"/>
    <property type="molecule type" value="Genomic_DNA"/>
</dbReference>
<dbReference type="AlphaFoldDB" id="A0A1J0GG92"/>
<organism evidence="1 2">
    <name type="scientific">Clostridium estertheticum subsp. estertheticum</name>
    <dbReference type="NCBI Taxonomy" id="1552"/>
    <lineage>
        <taxon>Bacteria</taxon>
        <taxon>Bacillati</taxon>
        <taxon>Bacillota</taxon>
        <taxon>Clostridia</taxon>
        <taxon>Eubacteriales</taxon>
        <taxon>Clostridiaceae</taxon>
        <taxon>Clostridium</taxon>
    </lineage>
</organism>
<dbReference type="RefSeq" id="WP_071612623.1">
    <property type="nucleotide sequence ID" value="NZ_CP015756.1"/>
</dbReference>
<evidence type="ECO:0000313" key="1">
    <source>
        <dbReference type="EMBL" id="APC40333.1"/>
    </source>
</evidence>
<dbReference type="Proteomes" id="UP000182569">
    <property type="component" value="Chromosome"/>
</dbReference>
<accession>A0A1J0GG92</accession>
<sequence length="213" mass="23889">MLKKIGRKILAVLIIIIITILFNKCSNSHKPRSRLNEIKPLSVTVEGVEFKVGQSKLGAILDGGLLISSNTSLEKDTNGLQLEKMTYYLAVINKDGYNLGQVNFVNNTEQSIGYRDCIISEYEMNFEKAEAGIKKNKYDNILIDGVNFKGKTINDVKNIMSKKTEDVDEILQPDGSIGILSYEIENISVSISFDYTTKIVSKVNIYVPNTYFE</sequence>
<name>A0A1J0GG92_9CLOT</name>
<gene>
    <name evidence="1" type="ORF">A7L45_09785</name>
</gene>